<evidence type="ECO:0000313" key="5">
    <source>
        <dbReference type="Proteomes" id="UP000258309"/>
    </source>
</evidence>
<name>A0A3E2HS25_SCYLI</name>
<feature type="transmembrane region" description="Helical" evidence="2">
    <location>
        <begin position="101"/>
        <end position="122"/>
    </location>
</feature>
<evidence type="ECO:0000256" key="2">
    <source>
        <dbReference type="SAM" id="Phobius"/>
    </source>
</evidence>
<dbReference type="AlphaFoldDB" id="A0A3E2HS25"/>
<feature type="transmembrane region" description="Helical" evidence="2">
    <location>
        <begin position="129"/>
        <end position="148"/>
    </location>
</feature>
<dbReference type="OrthoDB" id="264015at2759"/>
<evidence type="ECO:0000313" key="4">
    <source>
        <dbReference type="EMBL" id="RFU36173.1"/>
    </source>
</evidence>
<dbReference type="STRING" id="5539.A0A3E2HS25"/>
<feature type="transmembrane region" description="Helical" evidence="2">
    <location>
        <begin position="154"/>
        <end position="187"/>
    </location>
</feature>
<dbReference type="PANTHER" id="PTHR35152">
    <property type="entry name" value="DOMAIN SIGNALLING PROTEIN, PUTATIVE (AFU_ORTHOLOGUE AFUA_5G11310)-RELATED"/>
    <property type="match status" value="1"/>
</dbReference>
<dbReference type="EMBL" id="NCSJ02000002">
    <property type="protein sequence ID" value="RFU36173.1"/>
    <property type="molecule type" value="Genomic_DNA"/>
</dbReference>
<feature type="domain" description="MHYT" evidence="3">
    <location>
        <begin position="24"/>
        <end position="223"/>
    </location>
</feature>
<feature type="transmembrane region" description="Helical" evidence="2">
    <location>
        <begin position="59"/>
        <end position="81"/>
    </location>
</feature>
<feature type="region of interest" description="Disordered" evidence="1">
    <location>
        <begin position="710"/>
        <end position="735"/>
    </location>
</feature>
<sequence>MASTDDLEYLKWEALVGHIIAKRVSPGYVVLSYVISYIGALTTLELINRRTATRGLFNWFILICSAISMGGISVWCMHFIGNRALILGDGAAFGQIAYNPGYTGLSFFVPIIVLTLAFWAVGTDERVHILRVVLGGAIVGFSVCGMHYLGQAGIINYVCIYSIGHIVGAAAIAVVASIGALGIFFRWRSSWAASFWRRALCAVILSGAVSGMHWIASVGTQYRLKPSNHVPDSMSRNSTVIVVIILSVGSCFIFLALTLVAQHRRRLAADRAQKVSLAAAYFDPDGRLMVSPEGLLPSRKITDAFIERSFDDVFNVSHPVFLWIYRTSYYWPGVTKLLPGMLAHIPQLRQKDSAHARKSGINLVTDQGVPVDDYSIIFRELFCIAAANLAEQVNKSLEEVGVLFPAIINTGRKPGKKGSRQTTPASSADIEHQGVSAPILGSGQLLFLVNKLSRHDCNQLQASGWRFAVPRNVAPILARSMQVDVGDLRRYLGNMSDLAKTSPILEPGVHLACFSIRAAVSGRFDVLVCRNGINQLPTMQLPFNNLEGWFLDYLKTMDGKNVIQCTKHLQNTIQSTSHPKEQLLATQFLATLEALRNEIADTVFNDALLISKPFQAPCRGVTEISPPGTAILIAFRLMAPIHSSAHGKNLEFIPLNLFKALQHVYKNSPDHAVFARKTYREFSPILDAATRQARTPNVRLTTPRKIFSRQSTNTFGNGNDDGKVYQTTSAPKSPARIHRWKKRSQSSRYDDHHVLVKPDNSSENNLVHTISQEQHPFGGILVSQDVNVDVRDFPDSVDGVSGGGGSGSSTLMPMNISSWNNNKYNGYNGQMRPPGKASIEMVDMHFGRAEFFSTVTKEGDESVTFADELLAVCVENR</sequence>
<organism evidence="4 5">
    <name type="scientific">Scytalidium lignicola</name>
    <name type="common">Hyphomycete</name>
    <dbReference type="NCBI Taxonomy" id="5539"/>
    <lineage>
        <taxon>Eukaryota</taxon>
        <taxon>Fungi</taxon>
        <taxon>Dikarya</taxon>
        <taxon>Ascomycota</taxon>
        <taxon>Pezizomycotina</taxon>
        <taxon>Leotiomycetes</taxon>
        <taxon>Leotiomycetes incertae sedis</taxon>
        <taxon>Scytalidium</taxon>
    </lineage>
</organism>
<keyword evidence="2" id="KW-0812">Transmembrane</keyword>
<dbReference type="Proteomes" id="UP000258309">
    <property type="component" value="Unassembled WGS sequence"/>
</dbReference>
<feature type="transmembrane region" description="Helical" evidence="2">
    <location>
        <begin position="199"/>
        <end position="219"/>
    </location>
</feature>
<evidence type="ECO:0000256" key="1">
    <source>
        <dbReference type="SAM" id="MobiDB-lite"/>
    </source>
</evidence>
<feature type="transmembrane region" description="Helical" evidence="2">
    <location>
        <begin position="239"/>
        <end position="261"/>
    </location>
</feature>
<feature type="transmembrane region" description="Helical" evidence="2">
    <location>
        <begin position="28"/>
        <end position="47"/>
    </location>
</feature>
<accession>A0A3E2HS25</accession>
<dbReference type="PROSITE" id="PS50924">
    <property type="entry name" value="MHYT"/>
    <property type="match status" value="1"/>
</dbReference>
<gene>
    <name evidence="4" type="ORF">B7463_g155</name>
</gene>
<dbReference type="PANTHER" id="PTHR35152:SF1">
    <property type="entry name" value="DOMAIN SIGNALLING PROTEIN, PUTATIVE (AFU_ORTHOLOGUE AFUA_5G11310)-RELATED"/>
    <property type="match status" value="1"/>
</dbReference>
<keyword evidence="5" id="KW-1185">Reference proteome</keyword>
<comment type="caution">
    <text evidence="4">The sequence shown here is derived from an EMBL/GenBank/DDBJ whole genome shotgun (WGS) entry which is preliminary data.</text>
</comment>
<keyword evidence="2" id="KW-0472">Membrane</keyword>
<proteinExistence type="predicted"/>
<dbReference type="Pfam" id="PF03707">
    <property type="entry name" value="MHYT"/>
    <property type="match status" value="2"/>
</dbReference>
<evidence type="ECO:0000259" key="3">
    <source>
        <dbReference type="PROSITE" id="PS50924"/>
    </source>
</evidence>
<dbReference type="OMA" id="VFQWIFR"/>
<feature type="non-terminal residue" evidence="4">
    <location>
        <position position="877"/>
    </location>
</feature>
<feature type="non-terminal residue" evidence="4">
    <location>
        <position position="1"/>
    </location>
</feature>
<protein>
    <recommendedName>
        <fullName evidence="3">MHYT domain-containing protein</fullName>
    </recommendedName>
</protein>
<keyword evidence="2" id="KW-1133">Transmembrane helix</keyword>
<reference evidence="4 5" key="1">
    <citation type="submission" date="2018-05" db="EMBL/GenBank/DDBJ databases">
        <title>Draft genome sequence of Scytalidium lignicola DSM 105466, a ubiquitous saprotrophic fungus.</title>
        <authorList>
            <person name="Buettner E."/>
            <person name="Gebauer A.M."/>
            <person name="Hofrichter M."/>
            <person name="Liers C."/>
            <person name="Kellner H."/>
        </authorList>
    </citation>
    <scope>NUCLEOTIDE SEQUENCE [LARGE SCALE GENOMIC DNA]</scope>
    <source>
        <strain evidence="4 5">DSM 105466</strain>
    </source>
</reference>
<dbReference type="InterPro" id="IPR005330">
    <property type="entry name" value="MHYT_dom"/>
</dbReference>